<proteinExistence type="predicted"/>
<dbReference type="Gene3D" id="3.90.550.20">
    <property type="match status" value="1"/>
</dbReference>
<protein>
    <recommendedName>
        <fullName evidence="3">Sugar-binding protein</fullName>
    </recommendedName>
</protein>
<accession>A0A7Y7RVR8</accession>
<evidence type="ECO:0000313" key="1">
    <source>
        <dbReference type="EMBL" id="NVZ58873.1"/>
    </source>
</evidence>
<dbReference type="EMBL" id="JACAOZ010000024">
    <property type="protein sequence ID" value="NVZ58873.1"/>
    <property type="molecule type" value="Genomic_DNA"/>
</dbReference>
<dbReference type="SUPFAM" id="SSF53448">
    <property type="entry name" value="Nucleotide-diphospho-sugar transferases"/>
    <property type="match status" value="1"/>
</dbReference>
<dbReference type="InterPro" id="IPR029044">
    <property type="entry name" value="Nucleotide-diphossugar_trans"/>
</dbReference>
<dbReference type="Pfam" id="PF04488">
    <property type="entry name" value="Gly_transf_sug"/>
    <property type="match status" value="1"/>
</dbReference>
<dbReference type="InterPro" id="IPR007577">
    <property type="entry name" value="GlycoTrfase_DXD_sugar-bd_CS"/>
</dbReference>
<sequence length="1587" mass="174337">MQYAIALNLAGRRTHVEDFDHIAPHSTFGQWWRHLHDAFQLPDVQQWIKALGVDTTSIKIDPKSGQISFYRERFLDPLSTLHTLGQDDSQWAALSGPILRAASVIDGEFPFAPPVNSPDAPVPWKLVGRFYQEPQNLTLSGMLKRADEISHQTGNFKTLDPGRFADKIQSRSEETLQEQKAALGDIHNWHRAGAALQRLAMALEDGSKKFEELQPELGQPLPLSADSTYRPTGTGAANETSLLQFLTEHGIDVPTNPEQLENLSSALLTTPPKAAPHGDLGGALTWPEPLARDNQTQLKTGITEGKFGDVRLKPFKHVLDYLLNGRSISAQEQLNPRQLISSLISSDRGTALGKAIEATFEARSVKGSVTDWLLAALGVGKYDQAHGETRIEGYPLVSAHNSHKSASRVVKELEEHLLANGLASSAQTASVQAHLMLASRAPQFLVKGIPQEVTMGSHSWVSFTTAVARVEAKAPGATANMDYAQIMLAANIAPISNEERQIEYAAQNEAIKAWGVPNGMGYPTTQTALSEVREAFNRHISEMSEAASLPLLETPTTKAIAVELLKKACPGMDPALFEKKCITSQPSTNVYPGPYSLLDLLIDRRALRSPPPDSDNRKPAVWVSSSDEINIGDLLPILKTLPDPIKQFNEDFRTFSDAVKKATSAQFKVMISKLQLEDRQNLAFGEIVVHKEIRYDRIQGSSYDKRVETGVVLVETLRTVNGKPQTRQYAINRLEGTITPQPSLFYASLPPASLASTGPRYIADQITPRGEYPAGITDERKGATGIPKSFASARTQYLADALIEDMKLPELGAYSRGTTTFQTEHSTTEAIREVLLGFIPFRSAIKNFNEGKTADGVLDLAFDIFGFVVGVGSAAKAARASFVGASVLSKAALGFKIVGRAAVGALNPLGGIDDLARSAIRGVKFVAGKAYKGVNDLRRSYRHVNLLEVAKRADIAEGAFSAANSARNTKALAKFDEATHKWYALDPRTKQAYGKPLENFVPDVPKPGDSNSLRAISSDDAIQNISKQHGLAATGTIQVGQETVERQAVMFLGNWHEYDALKQRAMGLPLRDFKPNRVAANGEVRSLDDLHSYEARYIAADELSTTGLQNNVLVGRSKREYVKVDGRLFESQVKDGRRVIRHPNGTSPDIPVKDLGPTGWAPLSRSERLLAGAGGTPTPFRLGDGTYVVPMDDIKRVETSGNPFRITYKNVDQEVAFDSTAGAWRGTHEQGQQYYWRTTKGHWQRGTLEASRKAKKASAHHYNFVDISSIPRIPKQLAPVPKTLNYFWAGQEIPTHLVDNMTKNATRASSYKTVLHVDADSPAVFKQIESKLKEKIPGVTVLNLNEDAAFKQLKTGEMYNYFRQGQGKNLAAASDVARYPIMNKHGGFYLDTDDLIQSNVGAVDVAAGADDVLLGLPVTHQVADYKTFYNTSNFATRPGNPVLDEMIREMNKRFATNKPYFANNRPTITRGPEGRLQFTPEFKEYEAKIFDTVGPNMFNDTLKMKRPDMYDLGLDGLSKEATLVDGKLVAQGPVVNIQQSVSEAYARHGVVAPVTAPYQILKTKEHYFPLRYTFNVKVGADHSWIST</sequence>
<evidence type="ECO:0008006" key="3">
    <source>
        <dbReference type="Google" id="ProtNLM"/>
    </source>
</evidence>
<gene>
    <name evidence="1" type="ORF">HX797_21630</name>
</gene>
<reference evidence="1 2" key="1">
    <citation type="submission" date="2020-04" db="EMBL/GenBank/DDBJ databases">
        <title>Molecular characterization of pseudomonads from Agaricus bisporus reveal novel blotch 2 pathogens in Western Europe.</title>
        <authorList>
            <person name="Taparia T."/>
            <person name="Krijger M."/>
            <person name="Haynes E."/>
            <person name="Elpinstone J.G."/>
            <person name="Noble R."/>
            <person name="Van Der Wolf J."/>
        </authorList>
    </citation>
    <scope>NUCLEOTIDE SEQUENCE [LARGE SCALE GENOMIC DNA]</scope>
    <source>
        <strain evidence="1 2">B7002</strain>
    </source>
</reference>
<evidence type="ECO:0000313" key="2">
    <source>
        <dbReference type="Proteomes" id="UP000560470"/>
    </source>
</evidence>
<dbReference type="Proteomes" id="UP000560470">
    <property type="component" value="Unassembled WGS sequence"/>
</dbReference>
<name>A0A7Y7RVR8_9PSED</name>
<comment type="caution">
    <text evidence="1">The sequence shown here is derived from an EMBL/GenBank/DDBJ whole genome shotgun (WGS) entry which is preliminary data.</text>
</comment>
<organism evidence="1 2">
    <name type="scientific">Pseudomonas edaphica</name>
    <dbReference type="NCBI Taxonomy" id="2006980"/>
    <lineage>
        <taxon>Bacteria</taxon>
        <taxon>Pseudomonadati</taxon>
        <taxon>Pseudomonadota</taxon>
        <taxon>Gammaproteobacteria</taxon>
        <taxon>Pseudomonadales</taxon>
        <taxon>Pseudomonadaceae</taxon>
        <taxon>Pseudomonas</taxon>
    </lineage>
</organism>